<proteinExistence type="predicted"/>
<evidence type="ECO:0000313" key="1">
    <source>
        <dbReference type="EMBL" id="KAI3376068.1"/>
    </source>
</evidence>
<evidence type="ECO:0000313" key="2">
    <source>
        <dbReference type="Proteomes" id="UP000831701"/>
    </source>
</evidence>
<reference evidence="1" key="1">
    <citation type="submission" date="2022-04" db="EMBL/GenBank/DDBJ databases">
        <title>Jade perch genome.</title>
        <authorList>
            <person name="Chao B."/>
        </authorList>
    </citation>
    <scope>NUCLEOTIDE SEQUENCE</scope>
    <source>
        <strain evidence="1">CB-2022</strain>
    </source>
</reference>
<accession>A0ACB8X7H9</accession>
<protein>
    <submittedName>
        <fullName evidence="1">Uncharacterized protein</fullName>
    </submittedName>
</protein>
<sequence>MPRSKEIQEQMRKKVIEMYQTRKGYKAISKALGLQRTTVRAIIPQMEKTWNSGEPSQEWPADQNYPKSKARSQKTPQQHPKNCRPHLPQLRKNIIPTVKYGGGSVMVWGCFAASGPGRLAVINGTMNSAVYQKILKENVRPSVRDLKLKRTWVLQQDNDPKHTSKSTSEWLKRNKMKTLEWPSQSPDLNPIEMLWHDLKKAVHAQKPSNVAELQQFCKDKWAKIPPQRCKRLIASYRKRLIAVVAAKGWPNQLLGLGGQSPFSHRDHLLQILMLSFFVEPDQFL</sequence>
<gene>
    <name evidence="1" type="ORF">L3Q82_016607</name>
</gene>
<dbReference type="EMBL" id="CM041532">
    <property type="protein sequence ID" value="KAI3376068.1"/>
    <property type="molecule type" value="Genomic_DNA"/>
</dbReference>
<keyword evidence="2" id="KW-1185">Reference proteome</keyword>
<dbReference type="Proteomes" id="UP000831701">
    <property type="component" value="Chromosome 2"/>
</dbReference>
<name>A0ACB8X7H9_9TELE</name>
<comment type="caution">
    <text evidence="1">The sequence shown here is derived from an EMBL/GenBank/DDBJ whole genome shotgun (WGS) entry which is preliminary data.</text>
</comment>
<organism evidence="1 2">
    <name type="scientific">Scortum barcoo</name>
    <name type="common">barcoo grunter</name>
    <dbReference type="NCBI Taxonomy" id="214431"/>
    <lineage>
        <taxon>Eukaryota</taxon>
        <taxon>Metazoa</taxon>
        <taxon>Chordata</taxon>
        <taxon>Craniata</taxon>
        <taxon>Vertebrata</taxon>
        <taxon>Euteleostomi</taxon>
        <taxon>Actinopterygii</taxon>
        <taxon>Neopterygii</taxon>
        <taxon>Teleostei</taxon>
        <taxon>Neoteleostei</taxon>
        <taxon>Acanthomorphata</taxon>
        <taxon>Eupercaria</taxon>
        <taxon>Centrarchiformes</taxon>
        <taxon>Terapontoidei</taxon>
        <taxon>Terapontidae</taxon>
        <taxon>Scortum</taxon>
    </lineage>
</organism>